<feature type="region of interest" description="Disordered" evidence="1">
    <location>
        <begin position="180"/>
        <end position="206"/>
    </location>
</feature>
<sequence length="206" mass="23386">MGTSSDSKNPHLTEEDIKVLVSWMEIPPNRESIYGSNKKTTIGGKPKITKSAAYTQMVAHLHAKTKKYKDLKARNVQQRWENYVKKFHETEKLELGTGMGLTPSELERGISLPAKKLCPCYHRIKVVIDDRSNIKPHSTVELRSSHTTWAFTLYRCFLSKKHAPSTAGFCERGIVVPSMNPTQPRKPFSPMRRDMDRRSSGLGQTT</sequence>
<evidence type="ECO:0000313" key="3">
    <source>
        <dbReference type="Proteomes" id="UP000198211"/>
    </source>
</evidence>
<gene>
    <name evidence="2" type="ORF">PHMEG_0009527</name>
</gene>
<keyword evidence="3" id="KW-1185">Reference proteome</keyword>
<dbReference type="EMBL" id="NBNE01000893">
    <property type="protein sequence ID" value="OWZ16655.1"/>
    <property type="molecule type" value="Genomic_DNA"/>
</dbReference>
<organism evidence="2 3">
    <name type="scientific">Phytophthora megakarya</name>
    <dbReference type="NCBI Taxonomy" id="4795"/>
    <lineage>
        <taxon>Eukaryota</taxon>
        <taxon>Sar</taxon>
        <taxon>Stramenopiles</taxon>
        <taxon>Oomycota</taxon>
        <taxon>Peronosporomycetes</taxon>
        <taxon>Peronosporales</taxon>
        <taxon>Peronosporaceae</taxon>
        <taxon>Phytophthora</taxon>
    </lineage>
</organism>
<protein>
    <submittedName>
        <fullName evidence="2">Uncharacterized protein</fullName>
    </submittedName>
</protein>
<dbReference type="Proteomes" id="UP000198211">
    <property type="component" value="Unassembled WGS sequence"/>
</dbReference>
<dbReference type="OrthoDB" id="126000at2759"/>
<evidence type="ECO:0000313" key="2">
    <source>
        <dbReference type="EMBL" id="OWZ16655.1"/>
    </source>
</evidence>
<accession>A0A225WGC0</accession>
<dbReference type="AlphaFoldDB" id="A0A225WGC0"/>
<evidence type="ECO:0000256" key="1">
    <source>
        <dbReference type="SAM" id="MobiDB-lite"/>
    </source>
</evidence>
<name>A0A225WGC0_9STRA</name>
<comment type="caution">
    <text evidence="2">The sequence shown here is derived from an EMBL/GenBank/DDBJ whole genome shotgun (WGS) entry which is preliminary data.</text>
</comment>
<proteinExistence type="predicted"/>
<reference evidence="3" key="1">
    <citation type="submission" date="2017-03" db="EMBL/GenBank/DDBJ databases">
        <title>Phytopthora megakarya and P. palmivora, two closely related causual agents of cacao black pod achieved similar genome size and gene model numbers by different mechanisms.</title>
        <authorList>
            <person name="Ali S."/>
            <person name="Shao J."/>
            <person name="Larry D.J."/>
            <person name="Kronmiller B."/>
            <person name="Shen D."/>
            <person name="Strem M.D."/>
            <person name="Melnick R.L."/>
            <person name="Guiltinan M.J."/>
            <person name="Tyler B.M."/>
            <person name="Meinhardt L.W."/>
            <person name="Bailey B.A."/>
        </authorList>
    </citation>
    <scope>NUCLEOTIDE SEQUENCE [LARGE SCALE GENOMIC DNA]</scope>
    <source>
        <strain evidence="3">zdho120</strain>
    </source>
</reference>